<evidence type="ECO:0000313" key="2">
    <source>
        <dbReference type="EMBL" id="BBT16216.1"/>
    </source>
</evidence>
<evidence type="ECO:0000259" key="1">
    <source>
        <dbReference type="Pfam" id="PF13550"/>
    </source>
</evidence>
<dbReference type="InterPro" id="IPR032876">
    <property type="entry name" value="J_dom"/>
</dbReference>
<proteinExistence type="predicted"/>
<dbReference type="EMBL" id="AP022213">
    <property type="protein sequence ID" value="BBT16216.1"/>
    <property type="molecule type" value="Genomic_DNA"/>
</dbReference>
<dbReference type="Pfam" id="PF13550">
    <property type="entry name" value="Phage-tail_3"/>
    <property type="match status" value="1"/>
</dbReference>
<reference evidence="2 3" key="1">
    <citation type="submission" date="2019-12" db="EMBL/GenBank/DDBJ databases">
        <title>complete genome sequences of Pseudomonas otitidis str. WP8-S17-CRE-03 isolated from wastewater treatment plant effluent.</title>
        <authorList>
            <person name="Sekizuka T."/>
            <person name="Itokawa K."/>
            <person name="Yatsu K."/>
            <person name="Inamine Y."/>
            <person name="Kuroda M."/>
        </authorList>
    </citation>
    <scope>NUCLEOTIDE SEQUENCE [LARGE SCALE GENOMIC DNA]</scope>
    <source>
        <strain evidence="2 3">WP8-S17-CRE-03</strain>
    </source>
</reference>
<protein>
    <recommendedName>
        <fullName evidence="1">Tip attachment protein J domain-containing protein</fullName>
    </recommendedName>
</protein>
<gene>
    <name evidence="2" type="ORF">WP8S17C03_22650</name>
</gene>
<dbReference type="Proteomes" id="UP000515591">
    <property type="component" value="Chromosome"/>
</dbReference>
<evidence type="ECO:0000313" key="3">
    <source>
        <dbReference type="Proteomes" id="UP000515591"/>
    </source>
</evidence>
<sequence>MGMGNKPQTIGYRYFMGIHMGLCRGPINELREIRVGDRTAWKGSAVGQARWQITASSLFGGDEGEGGIYGTIDLMLGTETQPVNPRVQRMLGSALVPAFRGITTLFFDGLIGSMNPYPKSWKFRARRVTAGWDDDVVWYPEKSTIWQGDNTISGMNPAHIIYEAFTNRDWGRGRAPARIHEASFRAAADQLFNEGFGLCICWRRQDGLGTLVKSVIDHIGAVLIDDLTTGQVSLRLIRNDYVVANLPLFDENTGLLGIDEDDAADGSMATNEIVVKFRNMMNDGADDQVRVQNNAGIQSVGVVLSETVDYPHVPTSGLAGRLAQRDLAAKSAGARRFKVRLDRRGAGILPGSVFRVRSLKRGYEQLVLRAGPCDYGTPDAGTVSITCVVDVYGLPETAYVAPQLPTVKPPTNDPLPATVRRIFEIPYRDLARYLDPAQLAQVTETSCGIGVIARRPSAAALGYTLLTRVGSADFAGVDAGDWCPTAQLAIALDRLTTSTRVTYGTDISTVQVGDPALVGDEIVRVVSLDIDTGDLVIARGCSDTVPTQHAAGDRIWFYGNDTAVDPVDYAPGVTVQAKVQSRTSTGLLDLNLAATDSHTNAGRQARPFPPGQFKIGGGWYPATASGSAALSWAHRDRISQADQLIDTTAGNIGPEPGTTYSARMIRVDTGAVIASQAGISGTAVSLSAPYEGQVLIELWSVRAGLESLQRHRHQLTLLQPLVAPTSLTATYLEH</sequence>
<organism evidence="2 3">
    <name type="scientific">Metapseudomonas otitidis</name>
    <dbReference type="NCBI Taxonomy" id="319939"/>
    <lineage>
        <taxon>Bacteria</taxon>
        <taxon>Pseudomonadati</taxon>
        <taxon>Pseudomonadota</taxon>
        <taxon>Gammaproteobacteria</taxon>
        <taxon>Pseudomonadales</taxon>
        <taxon>Pseudomonadaceae</taxon>
        <taxon>Metapseudomonas</taxon>
    </lineage>
</organism>
<name>A0A6S5RVS5_9GAMM</name>
<accession>A0A6S5RVS5</accession>
<dbReference type="AlphaFoldDB" id="A0A6S5RVS5"/>
<feature type="domain" description="Tip attachment protein J" evidence="1">
    <location>
        <begin position="213"/>
        <end position="357"/>
    </location>
</feature>
<dbReference type="RefSeq" id="WP_182852414.1">
    <property type="nucleotide sequence ID" value="NZ_AP022213.1"/>
</dbReference>